<dbReference type="EMBL" id="CM026422">
    <property type="protein sequence ID" value="KAG0585768.1"/>
    <property type="molecule type" value="Genomic_DNA"/>
</dbReference>
<evidence type="ECO:0000313" key="1">
    <source>
        <dbReference type="EMBL" id="KAG0585768.1"/>
    </source>
</evidence>
<organism evidence="1 2">
    <name type="scientific">Ceratodon purpureus</name>
    <name type="common">Fire moss</name>
    <name type="synonym">Dicranum purpureum</name>
    <dbReference type="NCBI Taxonomy" id="3225"/>
    <lineage>
        <taxon>Eukaryota</taxon>
        <taxon>Viridiplantae</taxon>
        <taxon>Streptophyta</taxon>
        <taxon>Embryophyta</taxon>
        <taxon>Bryophyta</taxon>
        <taxon>Bryophytina</taxon>
        <taxon>Bryopsida</taxon>
        <taxon>Dicranidae</taxon>
        <taxon>Pseudoditrichales</taxon>
        <taxon>Ditrichaceae</taxon>
        <taxon>Ceratodon</taxon>
    </lineage>
</organism>
<proteinExistence type="predicted"/>
<dbReference type="AlphaFoldDB" id="A0A8T0ISX6"/>
<evidence type="ECO:0000313" key="2">
    <source>
        <dbReference type="Proteomes" id="UP000822688"/>
    </source>
</evidence>
<reference evidence="1" key="1">
    <citation type="submission" date="2020-06" db="EMBL/GenBank/DDBJ databases">
        <title>WGS assembly of Ceratodon purpureus strain R40.</title>
        <authorList>
            <person name="Carey S.B."/>
            <person name="Jenkins J."/>
            <person name="Shu S."/>
            <person name="Lovell J.T."/>
            <person name="Sreedasyam A."/>
            <person name="Maumus F."/>
            <person name="Tiley G.P."/>
            <person name="Fernandez-Pozo N."/>
            <person name="Barry K."/>
            <person name="Chen C."/>
            <person name="Wang M."/>
            <person name="Lipzen A."/>
            <person name="Daum C."/>
            <person name="Saski C.A."/>
            <person name="Payton A.C."/>
            <person name="Mcbreen J.C."/>
            <person name="Conrad R.E."/>
            <person name="Kollar L.M."/>
            <person name="Olsson S."/>
            <person name="Huttunen S."/>
            <person name="Landis J.B."/>
            <person name="Wickett N.J."/>
            <person name="Johnson M.G."/>
            <person name="Rensing S.A."/>
            <person name="Grimwood J."/>
            <person name="Schmutz J."/>
            <person name="Mcdaniel S.F."/>
        </authorList>
    </citation>
    <scope>NUCLEOTIDE SEQUENCE</scope>
    <source>
        <strain evidence="1">R40</strain>
    </source>
</reference>
<keyword evidence="2" id="KW-1185">Reference proteome</keyword>
<accession>A0A8T0ISX6</accession>
<dbReference type="Proteomes" id="UP000822688">
    <property type="component" value="Chromosome 2"/>
</dbReference>
<comment type="caution">
    <text evidence="1">The sequence shown here is derived from an EMBL/GenBank/DDBJ whole genome shotgun (WGS) entry which is preliminary data.</text>
</comment>
<gene>
    <name evidence="1" type="ORF">KC19_2G037200</name>
</gene>
<protein>
    <submittedName>
        <fullName evidence="1">Uncharacterized protein</fullName>
    </submittedName>
</protein>
<sequence>MPFYYFELSLCKFVSCELSTVGCHITLGRRHFDGTTRLLFRRSEFVFHTDHPTFISRSQSGKTERFFYNDNVILLSSLQLPYSEVGPDVEGGSIHVLEDNCLIEVQLPLVPSH</sequence>
<name>A0A8T0ISX6_CERPU</name>